<dbReference type="InterPro" id="IPR002401">
    <property type="entry name" value="Cyt_P450_E_grp-I"/>
</dbReference>
<evidence type="ECO:0000313" key="26">
    <source>
        <dbReference type="RefSeq" id="XP_019630710.1"/>
    </source>
</evidence>
<keyword evidence="9" id="KW-0492">Microsome</keyword>
<evidence type="ECO:0000256" key="22">
    <source>
        <dbReference type="ARBA" id="ARBA00044342"/>
    </source>
</evidence>
<dbReference type="Proteomes" id="UP000515135">
    <property type="component" value="Unplaced"/>
</dbReference>
<accession>A0A6P4YML4</accession>
<evidence type="ECO:0000256" key="9">
    <source>
        <dbReference type="ARBA" id="ARBA00022848"/>
    </source>
</evidence>
<protein>
    <recommendedName>
        <fullName evidence="17">Steroid 21-hydroxylase</fullName>
        <ecNumber evidence="16">1.14.14.16</ecNumber>
    </recommendedName>
    <alternativeName>
        <fullName evidence="21">21-OHase</fullName>
    </alternativeName>
    <alternativeName>
        <fullName evidence="18">Cytochrome P-450c21</fullName>
    </alternativeName>
    <alternativeName>
        <fullName evidence="22">Cytochrome P450 21</fullName>
    </alternativeName>
    <alternativeName>
        <fullName evidence="20">Cytochrome P450 XXI</fullName>
    </alternativeName>
    <alternativeName>
        <fullName evidence="19">Cytochrome P450-C21</fullName>
    </alternativeName>
</protein>
<keyword evidence="12" id="KW-0503">Monooxygenase</keyword>
<dbReference type="SUPFAM" id="SSF53335">
    <property type="entry name" value="S-adenosyl-L-methionine-dependent methyltransferases"/>
    <property type="match status" value="1"/>
</dbReference>
<dbReference type="Pfam" id="PF13489">
    <property type="entry name" value="Methyltransf_23"/>
    <property type="match status" value="1"/>
</dbReference>
<dbReference type="InterPro" id="IPR001128">
    <property type="entry name" value="Cyt_P450"/>
</dbReference>
<evidence type="ECO:0000256" key="11">
    <source>
        <dbReference type="ARBA" id="ARBA00023004"/>
    </source>
</evidence>
<dbReference type="GO" id="GO:0008289">
    <property type="term" value="F:lipid binding"/>
    <property type="evidence" value="ECO:0007669"/>
    <property type="project" value="UniProtKB-KW"/>
</dbReference>
<dbReference type="Gene3D" id="3.40.50.150">
    <property type="entry name" value="Vaccinia Virus protein VP39"/>
    <property type="match status" value="2"/>
</dbReference>
<keyword evidence="4" id="KW-0489">Methyltransferase</keyword>
<keyword evidence="7 23" id="KW-0479">Metal-binding</keyword>
<evidence type="ECO:0000256" key="10">
    <source>
        <dbReference type="ARBA" id="ARBA00023002"/>
    </source>
</evidence>
<dbReference type="InterPro" id="IPR036396">
    <property type="entry name" value="Cyt_P450_sf"/>
</dbReference>
<dbReference type="GO" id="GO:0042448">
    <property type="term" value="P:progesterone metabolic process"/>
    <property type="evidence" value="ECO:0007669"/>
    <property type="project" value="TreeGrafter"/>
</dbReference>
<evidence type="ECO:0000256" key="24">
    <source>
        <dbReference type="SAM" id="Phobius"/>
    </source>
</evidence>
<evidence type="ECO:0000256" key="4">
    <source>
        <dbReference type="ARBA" id="ARBA00022603"/>
    </source>
</evidence>
<dbReference type="InterPro" id="IPR017972">
    <property type="entry name" value="Cyt_P450_CS"/>
</dbReference>
<evidence type="ECO:0000256" key="18">
    <source>
        <dbReference type="ARBA" id="ARBA00044217"/>
    </source>
</evidence>
<dbReference type="AlphaFoldDB" id="A0A6P4YML4"/>
<dbReference type="CDD" id="cd11027">
    <property type="entry name" value="CYP17A1-like"/>
    <property type="match status" value="1"/>
</dbReference>
<dbReference type="PROSITE" id="PS00086">
    <property type="entry name" value="CYTOCHROME_P450"/>
    <property type="match status" value="1"/>
</dbReference>
<keyword evidence="10" id="KW-0560">Oxidoreductase</keyword>
<dbReference type="OrthoDB" id="639466at2759"/>
<proteinExistence type="inferred from homology"/>
<evidence type="ECO:0000256" key="1">
    <source>
        <dbReference type="ARBA" id="ARBA00004174"/>
    </source>
</evidence>
<dbReference type="Gene3D" id="1.10.630.10">
    <property type="entry name" value="Cytochrome P450"/>
    <property type="match status" value="1"/>
</dbReference>
<evidence type="ECO:0000256" key="7">
    <source>
        <dbReference type="ARBA" id="ARBA00022723"/>
    </source>
</evidence>
<dbReference type="FunFam" id="3.40.50.150:FF:000118">
    <property type="entry name" value="Histamine N-methyltransferase"/>
    <property type="match status" value="1"/>
</dbReference>
<comment type="similarity">
    <text evidence="3">Belongs to the cytochrome P450 family.</text>
</comment>
<dbReference type="SUPFAM" id="SSF48264">
    <property type="entry name" value="Cytochrome P450"/>
    <property type="match status" value="1"/>
</dbReference>
<dbReference type="EC" id="1.14.14.16" evidence="16"/>
<evidence type="ECO:0000256" key="23">
    <source>
        <dbReference type="PIRSR" id="PIRSR602401-1"/>
    </source>
</evidence>
<organism evidence="25 26">
    <name type="scientific">Branchiostoma belcheri</name>
    <name type="common">Amphioxus</name>
    <dbReference type="NCBI Taxonomy" id="7741"/>
    <lineage>
        <taxon>Eukaryota</taxon>
        <taxon>Metazoa</taxon>
        <taxon>Chordata</taxon>
        <taxon>Cephalochordata</taxon>
        <taxon>Leptocardii</taxon>
        <taxon>Amphioxiformes</taxon>
        <taxon>Branchiostomatidae</taxon>
        <taxon>Branchiostoma</taxon>
    </lineage>
</organism>
<keyword evidence="5 23" id="KW-0349">Heme</keyword>
<evidence type="ECO:0000256" key="17">
    <source>
        <dbReference type="ARBA" id="ARBA00044116"/>
    </source>
</evidence>
<dbReference type="PANTHER" id="PTHR24289:SF20">
    <property type="entry name" value="STEROID 17-ALPHA-HYDROXYLASE_17,20 LYASE"/>
    <property type="match status" value="1"/>
</dbReference>
<dbReference type="GO" id="GO:0032259">
    <property type="term" value="P:methylation"/>
    <property type="evidence" value="ECO:0007669"/>
    <property type="project" value="UniProtKB-KW"/>
</dbReference>
<dbReference type="PANTHER" id="PTHR24289">
    <property type="entry name" value="STEROID 17-ALPHA-HYDROXYLASE/17,20 LYASE"/>
    <property type="match status" value="1"/>
</dbReference>
<name>A0A6P4YML4_BRABE</name>
<dbReference type="GO" id="GO:0004508">
    <property type="term" value="F:steroid 17-alpha-monooxygenase activity"/>
    <property type="evidence" value="ECO:0007669"/>
    <property type="project" value="TreeGrafter"/>
</dbReference>
<feature type="non-terminal residue" evidence="26">
    <location>
        <position position="1"/>
    </location>
</feature>
<dbReference type="FunFam" id="1.10.630.10:FF:000049">
    <property type="entry name" value="steroid 21-hydroxylase isoform X1"/>
    <property type="match status" value="1"/>
</dbReference>
<keyword evidence="8" id="KW-0256">Endoplasmic reticulum</keyword>
<keyword evidence="11 23" id="KW-0408">Iron</keyword>
<keyword evidence="24" id="KW-1133">Transmembrane helix</keyword>
<evidence type="ECO:0000256" key="13">
    <source>
        <dbReference type="ARBA" id="ARBA00023121"/>
    </source>
</evidence>
<evidence type="ECO:0000256" key="8">
    <source>
        <dbReference type="ARBA" id="ARBA00022824"/>
    </source>
</evidence>
<dbReference type="Pfam" id="PF00067">
    <property type="entry name" value="p450"/>
    <property type="match status" value="1"/>
</dbReference>
<comment type="cofactor">
    <cofactor evidence="23">
        <name>heme</name>
        <dbReference type="ChEBI" id="CHEBI:30413"/>
    </cofactor>
</comment>
<keyword evidence="6" id="KW-0808">Transferase</keyword>
<dbReference type="GO" id="GO:0020037">
    <property type="term" value="F:heme binding"/>
    <property type="evidence" value="ECO:0007669"/>
    <property type="project" value="InterPro"/>
</dbReference>
<comment type="subcellular location">
    <subcellularLocation>
        <location evidence="2">Endoplasmic reticulum membrane</location>
    </subcellularLocation>
    <subcellularLocation>
        <location evidence="1">Microsome membrane</location>
        <topology evidence="1">Peripheral membrane protein</topology>
    </subcellularLocation>
</comment>
<evidence type="ECO:0000256" key="19">
    <source>
        <dbReference type="ARBA" id="ARBA00044265"/>
    </source>
</evidence>
<evidence type="ECO:0000256" key="3">
    <source>
        <dbReference type="ARBA" id="ARBA00010617"/>
    </source>
</evidence>
<dbReference type="PRINTS" id="PR00385">
    <property type="entry name" value="P450"/>
</dbReference>
<dbReference type="KEGG" id="bbel:109474791"/>
<evidence type="ECO:0000256" key="5">
    <source>
        <dbReference type="ARBA" id="ARBA00022617"/>
    </source>
</evidence>
<evidence type="ECO:0000256" key="6">
    <source>
        <dbReference type="ARBA" id="ARBA00022679"/>
    </source>
</evidence>
<dbReference type="RefSeq" id="XP_019630710.1">
    <property type="nucleotide sequence ID" value="XM_019775151.1"/>
</dbReference>
<evidence type="ECO:0000256" key="16">
    <source>
        <dbReference type="ARBA" id="ARBA00044040"/>
    </source>
</evidence>
<keyword evidence="25" id="KW-1185">Reference proteome</keyword>
<keyword evidence="24" id="KW-0812">Transmembrane</keyword>
<keyword evidence="13" id="KW-0446">Lipid-binding</keyword>
<evidence type="ECO:0000256" key="21">
    <source>
        <dbReference type="ARBA" id="ARBA00044304"/>
    </source>
</evidence>
<gene>
    <name evidence="26" type="primary">LOC109474791</name>
</gene>
<dbReference type="GeneID" id="109474791"/>
<evidence type="ECO:0000313" key="25">
    <source>
        <dbReference type="Proteomes" id="UP000515135"/>
    </source>
</evidence>
<dbReference type="GO" id="GO:0005789">
    <property type="term" value="C:endoplasmic reticulum membrane"/>
    <property type="evidence" value="ECO:0007669"/>
    <property type="project" value="UniProtKB-SubCell"/>
</dbReference>
<dbReference type="GO" id="GO:0042446">
    <property type="term" value="P:hormone biosynthetic process"/>
    <property type="evidence" value="ECO:0007669"/>
    <property type="project" value="TreeGrafter"/>
</dbReference>
<dbReference type="GO" id="GO:0005506">
    <property type="term" value="F:iron ion binding"/>
    <property type="evidence" value="ECO:0007669"/>
    <property type="project" value="InterPro"/>
</dbReference>
<feature type="binding site" description="axial binding residue" evidence="23">
    <location>
        <position position="907"/>
    </location>
    <ligand>
        <name>heme</name>
        <dbReference type="ChEBI" id="CHEBI:30413"/>
    </ligand>
    <ligandPart>
        <name>Fe</name>
        <dbReference type="ChEBI" id="CHEBI:18248"/>
    </ligandPart>
</feature>
<evidence type="ECO:0000256" key="2">
    <source>
        <dbReference type="ARBA" id="ARBA00004586"/>
    </source>
</evidence>
<feature type="transmembrane region" description="Helical" evidence="24">
    <location>
        <begin position="473"/>
        <end position="492"/>
    </location>
</feature>
<sequence>AGMSKVGRLLNLSPERYVAGFRAFLATYETETDDNYKSFGGMFPDSVLCEPGADLCVLGSLIGSGSGETDSDILKKLLQRHDSVYNRVVEPSGEMIGRYKTAEEYFQKFQTKADTKFHLIHAFHVLYYVEDLYATLRNMWEQLADGDYMLVGISTNKSDWGKMEYKLRELFGQHDSPTTSFGTPADIKHWLDEMGISYVTSEDEIKMNVAECFKEDSEAGMLLLDFLTQTPDVSAEPGMRAAALEYIQQNSRAYRDLSVKEFAIGSSRLFKVHVRVRSTRTLRMANVGTLVRYSLPRYLAGFRVFVNSFEVSRERYSVSYGVMAPDSVLCEPGTDLRVLGIGSGSDKSEQGKLYHKLWDEFGQGDRLKTSFRTSGDVRQWFDARGISYVTSEDELNINVTECFKEDSETGKSLLEFLTFTPFVSKKPEIRSTALEFIHSKSSVVDDKIWFELIDEIIVAFKMSPGKSNPVYRTMWLITLSTSLLVILFVTWLTDCIKRRRMPPGPIPWPIVGNRSVFTGKFYLTFIDLAKKYGDVFSLRRGMTDVVVLNSLAAVREALVEKSVEFAGRPHTQSYDIMSEGRRNMAFTDYDPAWKQHGKLIKSALREHASDRKLESQAHEAIRDIVSELANVEGQAVDLTEHIYKLVYNVVCPVAFGVRFKLEDEDFQNLVKFGKEQYKRQIPLGDIYPSLGFLPNQAKTDLQKRMDPVLEYFKRQVDRHRREFNPNNLRDVTDHMIKAQKEAEEGGELDISALTDTHLRQIVIDVFLGGTDTTTQILRWAVLFLAAHPEIQEKVAAELDSVVGRDRLPELSDRQATPYTEATVTEVLRMGLIDALSLPHATTADTILRGYHIPKGTVVLPNLWALHHDPSIWGDPHSFRPERFLDEGGRLMPKPAAWMPFSVGRRACPGAKMGMADTYLLLGGLVQNFHFSFPEGEEPPDFSADETGGSLCAPSPYKVVLTHRK</sequence>
<evidence type="ECO:0000256" key="12">
    <source>
        <dbReference type="ARBA" id="ARBA00023033"/>
    </source>
</evidence>
<evidence type="ECO:0000256" key="14">
    <source>
        <dbReference type="ARBA" id="ARBA00023136"/>
    </source>
</evidence>
<evidence type="ECO:0000256" key="20">
    <source>
        <dbReference type="ARBA" id="ARBA00044282"/>
    </source>
</evidence>
<keyword evidence="14 24" id="KW-0472">Membrane</keyword>
<dbReference type="GO" id="GO:0004509">
    <property type="term" value="F:steroid 21-monooxygenase activity"/>
    <property type="evidence" value="ECO:0007669"/>
    <property type="project" value="UniProtKB-EC"/>
</dbReference>
<dbReference type="InterPro" id="IPR029063">
    <property type="entry name" value="SAM-dependent_MTases_sf"/>
</dbReference>
<dbReference type="GO" id="GO:0006694">
    <property type="term" value="P:steroid biosynthetic process"/>
    <property type="evidence" value="ECO:0007669"/>
    <property type="project" value="UniProtKB-KW"/>
</dbReference>
<dbReference type="PRINTS" id="PR00463">
    <property type="entry name" value="EP450I"/>
</dbReference>
<keyword evidence="15" id="KW-0755">Steroidogenesis</keyword>
<reference evidence="26" key="1">
    <citation type="submission" date="2025-08" db="UniProtKB">
        <authorList>
            <consortium name="RefSeq"/>
        </authorList>
    </citation>
    <scope>IDENTIFICATION</scope>
    <source>
        <tissue evidence="26">Gonad</tissue>
    </source>
</reference>
<dbReference type="GO" id="GO:0008168">
    <property type="term" value="F:methyltransferase activity"/>
    <property type="evidence" value="ECO:0007669"/>
    <property type="project" value="UniProtKB-KW"/>
</dbReference>
<evidence type="ECO:0000256" key="15">
    <source>
        <dbReference type="ARBA" id="ARBA00023250"/>
    </source>
</evidence>